<reference evidence="1" key="1">
    <citation type="submission" date="2016-12" db="EMBL/GenBank/DDBJ databases">
        <title>The genomes of Aspergillus section Nigri reveals drivers in fungal speciation.</title>
        <authorList>
            <consortium name="DOE Joint Genome Institute"/>
            <person name="Vesth T.C."/>
            <person name="Nybo J."/>
            <person name="Theobald S."/>
            <person name="Brandl J."/>
            <person name="Frisvad J.C."/>
            <person name="Nielsen K.F."/>
            <person name="Lyhne E.K."/>
            <person name="Kogle M.E."/>
            <person name="Kuo A."/>
            <person name="Riley R."/>
            <person name="Clum A."/>
            <person name="Nolan M."/>
            <person name="Lipzen A."/>
            <person name="Salamov A."/>
            <person name="Henrissat B."/>
            <person name="Wiebenga A."/>
            <person name="De vries R.P."/>
            <person name="Grigoriev I.V."/>
            <person name="Mortensen U.H."/>
            <person name="Andersen M.R."/>
            <person name="Baker S.E."/>
        </authorList>
    </citation>
    <scope>NUCLEOTIDE SEQUENCE</scope>
    <source>
        <strain evidence="1">IBT 28561</strain>
    </source>
</reference>
<dbReference type="GeneID" id="36544382"/>
<name>A0A2I1DAE0_ASPC2</name>
<dbReference type="OrthoDB" id="3796275at2759"/>
<accession>A0A2I1DAE0</accession>
<dbReference type="RefSeq" id="XP_024695433.1">
    <property type="nucleotide sequence ID" value="XM_024836858.1"/>
</dbReference>
<keyword evidence="2" id="KW-1185">Reference proteome</keyword>
<dbReference type="VEuPathDB" id="FungiDB:P168DRAFT_288730"/>
<protein>
    <submittedName>
        <fullName evidence="1">Uncharacterized protein</fullName>
    </submittedName>
</protein>
<evidence type="ECO:0000313" key="2">
    <source>
        <dbReference type="Proteomes" id="UP000234254"/>
    </source>
</evidence>
<sequence length="64" mass="7319">MNTNLFDNPRASMAVSTKPWEYLAIAHVESLSLLSVDEIYDKIDGLVRREEWSAAFLDMMALSR</sequence>
<comment type="caution">
    <text evidence="1">The sequence shown here is derived from an EMBL/GenBank/DDBJ whole genome shotgun (WGS) entry which is preliminary data.</text>
</comment>
<gene>
    <name evidence="1" type="ORF">P168DRAFT_288730</name>
</gene>
<proteinExistence type="predicted"/>
<organism evidence="1 2">
    <name type="scientific">Aspergillus campestris (strain IBT 28561)</name>
    <dbReference type="NCBI Taxonomy" id="1392248"/>
    <lineage>
        <taxon>Eukaryota</taxon>
        <taxon>Fungi</taxon>
        <taxon>Dikarya</taxon>
        <taxon>Ascomycota</taxon>
        <taxon>Pezizomycotina</taxon>
        <taxon>Eurotiomycetes</taxon>
        <taxon>Eurotiomycetidae</taxon>
        <taxon>Eurotiales</taxon>
        <taxon>Aspergillaceae</taxon>
        <taxon>Aspergillus</taxon>
        <taxon>Aspergillus subgen. Circumdati</taxon>
    </lineage>
</organism>
<dbReference type="EMBL" id="MSFM01000003">
    <property type="protein sequence ID" value="PKY06839.1"/>
    <property type="molecule type" value="Genomic_DNA"/>
</dbReference>
<evidence type="ECO:0000313" key="1">
    <source>
        <dbReference type="EMBL" id="PKY06839.1"/>
    </source>
</evidence>
<dbReference type="AlphaFoldDB" id="A0A2I1DAE0"/>
<dbReference type="Proteomes" id="UP000234254">
    <property type="component" value="Unassembled WGS sequence"/>
</dbReference>